<feature type="compositionally biased region" description="Polar residues" evidence="9">
    <location>
        <begin position="2039"/>
        <end position="2057"/>
    </location>
</feature>
<feature type="region of interest" description="Disordered" evidence="9">
    <location>
        <begin position="411"/>
        <end position="505"/>
    </location>
</feature>
<dbReference type="InterPro" id="IPR029184">
    <property type="entry name" value="Sas4_dom"/>
</dbReference>
<protein>
    <recommendedName>
        <fullName evidence="3">Transcription initiation factor TFIID subunit 2</fullName>
    </recommendedName>
    <alternativeName>
        <fullName evidence="8">TBP-associated factor 2</fullName>
    </alternativeName>
</protein>
<dbReference type="GO" id="GO:0016251">
    <property type="term" value="F:RNA polymerase II general transcription initiation factor activity"/>
    <property type="evidence" value="ECO:0007669"/>
    <property type="project" value="TreeGrafter"/>
</dbReference>
<evidence type="ECO:0000259" key="11">
    <source>
        <dbReference type="Pfam" id="PF25316"/>
    </source>
</evidence>
<dbReference type="GO" id="GO:0005669">
    <property type="term" value="C:transcription factor TFIID complex"/>
    <property type="evidence" value="ECO:0007669"/>
    <property type="project" value="InterPro"/>
</dbReference>
<evidence type="ECO:0000313" key="14">
    <source>
        <dbReference type="Proteomes" id="UP000830671"/>
    </source>
</evidence>
<dbReference type="EMBL" id="CP019479">
    <property type="protein sequence ID" value="UQC88314.1"/>
    <property type="molecule type" value="Genomic_DNA"/>
</dbReference>
<dbReference type="Pfam" id="PF25577">
    <property type="entry name" value="TPR_TAF2_C"/>
    <property type="match status" value="1"/>
</dbReference>
<evidence type="ECO:0000256" key="8">
    <source>
        <dbReference type="ARBA" id="ARBA00076306"/>
    </source>
</evidence>
<evidence type="ECO:0000256" key="6">
    <source>
        <dbReference type="ARBA" id="ARBA00023242"/>
    </source>
</evidence>
<dbReference type="InterPro" id="IPR037813">
    <property type="entry name" value="TAF2"/>
</dbReference>
<feature type="compositionally biased region" description="Acidic residues" evidence="9">
    <location>
        <begin position="422"/>
        <end position="464"/>
    </location>
</feature>
<dbReference type="PANTHER" id="PTHR15137:SF9">
    <property type="entry name" value="TRANSCRIPTION INITIATION FACTOR TFIID SUBUNIT 2"/>
    <property type="match status" value="1"/>
</dbReference>
<dbReference type="KEGG" id="clup:CLUP02_13837"/>
<evidence type="ECO:0000256" key="2">
    <source>
        <dbReference type="ARBA" id="ARBA00010937"/>
    </source>
</evidence>
<dbReference type="InterPro" id="IPR042097">
    <property type="entry name" value="Aminopeptidase_N-like_N_sf"/>
</dbReference>
<keyword evidence="14" id="KW-1185">Reference proteome</keyword>
<feature type="domain" description="Transcription initiation factor TFIID subunit 2 Ig-like" evidence="11">
    <location>
        <begin position="1288"/>
        <end position="1470"/>
    </location>
</feature>
<feature type="compositionally biased region" description="Low complexity" evidence="9">
    <location>
        <begin position="1954"/>
        <end position="1976"/>
    </location>
</feature>
<dbReference type="PANTHER" id="PTHR15137">
    <property type="entry name" value="TRANSCRIPTION INITIATION FACTOR TFIID"/>
    <property type="match status" value="1"/>
</dbReference>
<dbReference type="RefSeq" id="XP_049149920.1">
    <property type="nucleotide sequence ID" value="XM_049292774.1"/>
</dbReference>
<evidence type="ECO:0000256" key="7">
    <source>
        <dbReference type="ARBA" id="ARBA00025346"/>
    </source>
</evidence>
<keyword evidence="5" id="KW-0804">Transcription</keyword>
<organism evidence="13 14">
    <name type="scientific">Colletotrichum lupini</name>
    <dbReference type="NCBI Taxonomy" id="145971"/>
    <lineage>
        <taxon>Eukaryota</taxon>
        <taxon>Fungi</taxon>
        <taxon>Dikarya</taxon>
        <taxon>Ascomycota</taxon>
        <taxon>Pezizomycotina</taxon>
        <taxon>Sordariomycetes</taxon>
        <taxon>Hypocreomycetidae</taxon>
        <taxon>Glomerellales</taxon>
        <taxon>Glomerellaceae</taxon>
        <taxon>Colletotrichum</taxon>
        <taxon>Colletotrichum acutatum species complex</taxon>
    </lineage>
</organism>
<evidence type="ECO:0000256" key="4">
    <source>
        <dbReference type="ARBA" id="ARBA00023015"/>
    </source>
</evidence>
<accession>A0A9Q8WM14</accession>
<dbReference type="SUPFAM" id="SSF63737">
    <property type="entry name" value="Leukotriene A4 hydrolase N-terminal domain"/>
    <property type="match status" value="1"/>
</dbReference>
<evidence type="ECO:0000259" key="12">
    <source>
        <dbReference type="Pfam" id="PF25577"/>
    </source>
</evidence>
<dbReference type="InterPro" id="IPR027268">
    <property type="entry name" value="Peptidase_M4/M1_CTD_sf"/>
</dbReference>
<feature type="domain" description="Transcription initiation factor TFIID subunit 2 TPR repeats" evidence="12">
    <location>
        <begin position="1474"/>
        <end position="1761"/>
    </location>
</feature>
<feature type="compositionally biased region" description="Basic residues" evidence="9">
    <location>
        <begin position="480"/>
        <end position="489"/>
    </location>
</feature>
<dbReference type="Gene3D" id="1.10.390.10">
    <property type="entry name" value="Neutral Protease Domain 2"/>
    <property type="match status" value="1"/>
</dbReference>
<name>A0A9Q8WM14_9PEZI</name>
<dbReference type="GO" id="GO:0003682">
    <property type="term" value="F:chromatin binding"/>
    <property type="evidence" value="ECO:0007669"/>
    <property type="project" value="TreeGrafter"/>
</dbReference>
<dbReference type="InterPro" id="IPR057345">
    <property type="entry name" value="Ig-like_TAF2"/>
</dbReference>
<gene>
    <name evidence="13" type="ORF">CLUP02_13837</name>
</gene>
<dbReference type="GeneID" id="73347784"/>
<evidence type="ECO:0000256" key="1">
    <source>
        <dbReference type="ARBA" id="ARBA00004123"/>
    </source>
</evidence>
<sequence length="2211" mass="247542">MASVTRSTRRTNTEGLVQQQLHPHPLHHPVQAFAAANTNTVTRAAATPQNISSYQHTLSGRTKRQLDQTDHIVDFEHQKPKRPRTSIEILIRPALLSSKPAVANATPTANVTPTPHPTTTTTAATKPQVVAPLAKPTPKPAPQHVATVHPPNPAAAAANKNAAQLTKHQEKVINGIKHELDRLQPREVDTHTKEGGRKLRSQEATRFKSELSAYFPEYDEVIGNEPKEQQLFTFDTPIVIFDSYPTRPHPVPWHRNLGATPDPSAGLDGLANSTAGHNVPVRGYGDALFDELVDAQRIDFDFLGISQKREPVEDPLPDASFISSHKRAERLEKSIRNTERGRAQHEKDQVARLLDGLQGHDWLRVMGVSGITETRKKQFEPARQHFVKGCQAILDKFRQWSLEEKRRKAEKDRALAEKAEAEESSSGDEDSSADSESSEDDVEGDDETGDISDGDPPGSDDDNDSVTKQIREEATERSRGSKNSKKRPRATPQPRPPPKPEPPREFKSFFKKRYERESALHRHRRAGRKVVAWGHPLPEIPEIDFDLPEELRDEETLRVERYLGEWSAYITELEVDGSRDPPNGQAPQAQEPRWLRQLHLSRGEPWDALTLEGLNCTSCCRPQILCLVAAEPLSTSYLSAGRTVVPLENGIPTMSAIEATVAAPAVDEVIGSDSEDDLPPMKDEPPYPYFVLKQDVELEINFRAKRIEGKSHITFGMVGNAQLDEFAIDARQSEIDVKNITVTALKDQNPLGPPKKVSATYTDPYKLLDYPKYYDWNASHHDLRKIRMRPLMHTRRSDVPAENRELVGCTPADGALRVSLRDLKKTKGAAKEEPVPGAGIAKRPTLKIRVSSVTPNSAELPESELTSSREYRVTIPFKTKLVRDGVQFVGVDAGDLRYPHAYTRHSIEPGTASCIFPCIDDPGTLPTWTMAVKCPRTLGDALWQPLATQHRNGNANGNRDRGANQSKADRDFALTEEDKLLEMTVVCSGILSDEIVDPEDEQKKIMTFEMEKRVAVQKIGFAVGPFEHVDLFSDFRTEENDEKLGASALKIHGYCLPGRAAEVQNTCAALAAAADFFTLTFARYPFDNYKMCFLDDMVEDTVALQSLSFVSTRLLFPEDIIDLEVDVTRQLVYSLASQWSGINLFPNTRRDLWVVIGIAYYMTDLFLKKLCGNNDYRFRMKTMSDKLVTVDIKRPSLHELGHFLHIGDFEMEFMALKAPLVLFILDKRLMKAPAQTNLTRIISRILYKANIGDRQSEWIINTESFQRVCEKNARNKLEAFWNQWVYGSGCPRFDVFQRFNKKRLCVEMTIRQVQDKALTEAELLKKSEFLRAIKEKAHGVKTDEKAGLFTGPMTIRIHEADGTPYEHIVEIREDAAKAAKFEIPYNTKYKRLKRKRRATEKLSAQSAADPDNNEDALLYCLGDVLTNPEDMRKWDFSEWEPEIEKAMDQESYEWIRMDADFEWACEMKTNLQSYMYVSQLQQDRDVVAQQDSMLYLKKSPPHPLVSTFLTRTLVDRRYFHGIRTMAAEMLYHHAADKVSMAGMTHLLKAFTEMFCYADTSMPRPNDFSDKKQYTVQSALPMAIAKIRDANGRCPEAARRFLLNQVQFNNNANNPYSDHFYVAKLLEALAHSLIPEKRRESDDAMEVDMSAEERGFLKEAIVEIDRFRRMDEWANSYQNIWTTTALECRRKLMKAGVIPKSAVAFVQYLQDDTRDLVRLKAFEALVDLGYLMDLPIFRLILSVMSTDRSPFVRDKLVKIFCTGLASLAFGEQSKAKVAPAVPDGGLMIVDNTEAETQKRRKEFARKQDINVALEALRTEMEEQFSEQEAALERAFWKAINSNLIGRSEKITLLELCGTIVDAADRWTITLKYPKRWRVNRPVQRQPGRNIINFKAFFKTGIPQKIKEPEPPAPVPAPVSAPAPAPVVVPSRPPEPKRLIVNMKSGVAKPSKPTVSLPRPAPTASRPSPVSAAQSPVPSAAPSPIPREADSIVAHSNAKASTPRPSFSKLPGSRPPSVKPGIVKAGIAKSVVSSASSSSSMQQNGRSTPQPTPEPGSSKSQKRPRPDKIPGVDEASPALKKAKLTVRPDGTVVKKRRMFKFRHPSLRKILKKLGIKSQMPYRDPSKIRRPGTPLSVRASPAGSPAPPPSESINAKPARKPLPGAPSAASPPPPVPASLPPKPPPQASPPPVEGQPAPKKVKLVIKKPSSSLPK</sequence>
<feature type="region of interest" description="Disordered" evidence="9">
    <location>
        <begin position="1903"/>
        <end position="2211"/>
    </location>
</feature>
<dbReference type="Proteomes" id="UP000830671">
    <property type="component" value="Chromosome 7"/>
</dbReference>
<feature type="compositionally biased region" description="Pro residues" evidence="9">
    <location>
        <begin position="2166"/>
        <end position="2190"/>
    </location>
</feature>
<keyword evidence="4" id="KW-0805">Transcription regulation</keyword>
<feature type="compositionally biased region" description="Basic residues" evidence="9">
    <location>
        <begin position="2091"/>
        <end position="2112"/>
    </location>
</feature>
<keyword evidence="6" id="KW-0539">Nucleus</keyword>
<feature type="compositionally biased region" description="Low complexity" evidence="9">
    <location>
        <begin position="2028"/>
        <end position="2038"/>
    </location>
</feature>
<evidence type="ECO:0000259" key="10">
    <source>
        <dbReference type="Pfam" id="PF15460"/>
    </source>
</evidence>
<dbReference type="GO" id="GO:0006367">
    <property type="term" value="P:transcription initiation at RNA polymerase II promoter"/>
    <property type="evidence" value="ECO:0007669"/>
    <property type="project" value="TreeGrafter"/>
</dbReference>
<dbReference type="Gene3D" id="2.60.40.1730">
    <property type="entry name" value="tricorn interacting facor f3 domain"/>
    <property type="match status" value="1"/>
</dbReference>
<dbReference type="Pfam" id="PF25316">
    <property type="entry name" value="TAF2_3rd"/>
    <property type="match status" value="1"/>
</dbReference>
<feature type="compositionally biased region" description="Pro residues" evidence="9">
    <location>
        <begin position="491"/>
        <end position="500"/>
    </location>
</feature>
<reference evidence="13" key="1">
    <citation type="journal article" date="2021" name="Mol. Plant Microbe Interact.">
        <title>Complete Genome Sequence of the Plant-Pathogenic Fungus Colletotrichum lupini.</title>
        <authorList>
            <person name="Baroncelli R."/>
            <person name="Pensec F."/>
            <person name="Da Lio D."/>
            <person name="Boufleur T."/>
            <person name="Vicente I."/>
            <person name="Sarrocco S."/>
            <person name="Picot A."/>
            <person name="Baraldi E."/>
            <person name="Sukno S."/>
            <person name="Thon M."/>
            <person name="Le Floch G."/>
        </authorList>
    </citation>
    <scope>NUCLEOTIDE SEQUENCE</scope>
    <source>
        <strain evidence="13">IMI 504893</strain>
    </source>
</reference>
<comment type="subcellular location">
    <subcellularLocation>
        <location evidence="1">Nucleus</location>
    </subcellularLocation>
</comment>
<dbReference type="SUPFAM" id="SSF55486">
    <property type="entry name" value="Metalloproteases ('zincins'), catalytic domain"/>
    <property type="match status" value="1"/>
</dbReference>
<dbReference type="Pfam" id="PF15460">
    <property type="entry name" value="SAS4"/>
    <property type="match status" value="1"/>
</dbReference>
<dbReference type="CDD" id="cd09839">
    <property type="entry name" value="M1_like_TAF2"/>
    <property type="match status" value="1"/>
</dbReference>
<proteinExistence type="inferred from homology"/>
<feature type="domain" description="Something about silencing protein 4" evidence="10">
    <location>
        <begin position="314"/>
        <end position="409"/>
    </location>
</feature>
<comment type="similarity">
    <text evidence="2">Belongs to the TAF2 family.</text>
</comment>
<feature type="compositionally biased region" description="Basic and acidic residues" evidence="9">
    <location>
        <begin position="411"/>
        <end position="421"/>
    </location>
</feature>
<feature type="compositionally biased region" description="Basic and acidic residues" evidence="9">
    <location>
        <begin position="469"/>
        <end position="479"/>
    </location>
</feature>
<evidence type="ECO:0000256" key="5">
    <source>
        <dbReference type="ARBA" id="ARBA00023163"/>
    </source>
</evidence>
<feature type="compositionally biased region" description="Pro residues" evidence="9">
    <location>
        <begin position="1909"/>
        <end position="1931"/>
    </location>
</feature>
<dbReference type="InterPro" id="IPR057991">
    <property type="entry name" value="TPR_TAF2_C"/>
</dbReference>
<evidence type="ECO:0000256" key="9">
    <source>
        <dbReference type="SAM" id="MobiDB-lite"/>
    </source>
</evidence>
<dbReference type="GO" id="GO:0000976">
    <property type="term" value="F:transcription cis-regulatory region binding"/>
    <property type="evidence" value="ECO:0007669"/>
    <property type="project" value="TreeGrafter"/>
</dbReference>
<comment type="function">
    <text evidence="7">Functions as a component of the DNA-binding general transcription factor complex TFIID. Binding of TFIID to a promoter (with or without TATA element) is the initial step in pre-initiation complex (PIC) formation. TFIID plays a key role in the regulation of gene expression by RNA polymerase II through different activities such as transcription activator interaction, core promoter recognition and selectivity, TFIIA and TFIIB interaction, chromatin modification (histone acetylation by TAF1), facilitation of DNA opening and initiation of transcription.</text>
</comment>
<dbReference type="FunFam" id="1.10.390.10:FF:000011">
    <property type="entry name" value="Transcription initiation factor TFIID subunit"/>
    <property type="match status" value="1"/>
</dbReference>
<evidence type="ECO:0000256" key="3">
    <source>
        <dbReference type="ARBA" id="ARBA00017363"/>
    </source>
</evidence>
<evidence type="ECO:0000313" key="13">
    <source>
        <dbReference type="EMBL" id="UQC88314.1"/>
    </source>
</evidence>